<evidence type="ECO:0000313" key="5">
    <source>
        <dbReference type="EMBL" id="MBU5673136.1"/>
    </source>
</evidence>
<dbReference type="Proteomes" id="UP000743001">
    <property type="component" value="Unassembled WGS sequence"/>
</dbReference>
<dbReference type="PANTHER" id="PTHR30535:SF7">
    <property type="entry name" value="IRON(III) DICITRATE-BINDING PROTEIN"/>
    <property type="match status" value="1"/>
</dbReference>
<dbReference type="Pfam" id="PF01497">
    <property type="entry name" value="Peripla_BP_2"/>
    <property type="match status" value="1"/>
</dbReference>
<sequence>MKKALITWKFTLTAILLTVILSACAGNGSSSVSSSPQESPPISKSEAGEASAESVEIENMGETLRFSEAPKRAVTLNQHATEVMLALGLEASMAGTAYLDDSILPEYKEKYESIPVLSDKYPSKEIFLAASPDFAYAGWQSAFTEETLGSRAELADQGVGTYIQESSNKPKPTLEDVYQDILNIGKIFRVEERAEALVDGIRSDLENIQTQIGPVDQPLKIFVYDSGEEKAFTAANTYLTSLINQVGGKNIFDDIDKGWAEVSWEEVVNRDPDVIVIVDYGDETKEQKKERLMGMASLADVKAIQNERFVVLPLSAAAEGIRAPIALQTLAAGLYPDKVNP</sequence>
<feature type="chain" id="PRO_5046818300" evidence="3">
    <location>
        <begin position="26"/>
        <end position="341"/>
    </location>
</feature>
<dbReference type="InterPro" id="IPR050902">
    <property type="entry name" value="ABC_Transporter_SBP"/>
</dbReference>
<evidence type="ECO:0000256" key="1">
    <source>
        <dbReference type="ARBA" id="ARBA00008814"/>
    </source>
</evidence>
<feature type="signal peptide" evidence="3">
    <location>
        <begin position="1"/>
        <end position="25"/>
    </location>
</feature>
<evidence type="ECO:0000256" key="2">
    <source>
        <dbReference type="SAM" id="MobiDB-lite"/>
    </source>
</evidence>
<name>A0ABS6FT78_9BACL</name>
<evidence type="ECO:0000313" key="6">
    <source>
        <dbReference type="Proteomes" id="UP000743001"/>
    </source>
</evidence>
<dbReference type="PROSITE" id="PS50983">
    <property type="entry name" value="FE_B12_PBP"/>
    <property type="match status" value="1"/>
</dbReference>
<accession>A0ABS6FT78</accession>
<protein>
    <submittedName>
        <fullName evidence="5">ABC transporter substrate-binding protein</fullName>
    </submittedName>
</protein>
<dbReference type="InterPro" id="IPR002491">
    <property type="entry name" value="ABC_transptr_periplasmic_BD"/>
</dbReference>
<organism evidence="5 6">
    <name type="scientific">Paenibacillus brevis</name>
    <dbReference type="NCBI Taxonomy" id="2841508"/>
    <lineage>
        <taxon>Bacteria</taxon>
        <taxon>Bacillati</taxon>
        <taxon>Bacillota</taxon>
        <taxon>Bacilli</taxon>
        <taxon>Bacillales</taxon>
        <taxon>Paenibacillaceae</taxon>
        <taxon>Paenibacillus</taxon>
    </lineage>
</organism>
<dbReference type="PANTHER" id="PTHR30535">
    <property type="entry name" value="VITAMIN B12-BINDING PROTEIN"/>
    <property type="match status" value="1"/>
</dbReference>
<proteinExistence type="inferred from homology"/>
<comment type="similarity">
    <text evidence="1">Belongs to the bacterial solute-binding protein 8 family.</text>
</comment>
<dbReference type="PROSITE" id="PS51257">
    <property type="entry name" value="PROKAR_LIPOPROTEIN"/>
    <property type="match status" value="1"/>
</dbReference>
<dbReference type="CDD" id="cd01148">
    <property type="entry name" value="TroA_a"/>
    <property type="match status" value="1"/>
</dbReference>
<keyword evidence="3" id="KW-0732">Signal</keyword>
<dbReference type="EMBL" id="JAHLQJ010000012">
    <property type="protein sequence ID" value="MBU5673136.1"/>
    <property type="molecule type" value="Genomic_DNA"/>
</dbReference>
<comment type="caution">
    <text evidence="5">The sequence shown here is derived from an EMBL/GenBank/DDBJ whole genome shotgun (WGS) entry which is preliminary data.</text>
</comment>
<dbReference type="RefSeq" id="WP_216479678.1">
    <property type="nucleotide sequence ID" value="NZ_JAHLQJ010000012.1"/>
</dbReference>
<evidence type="ECO:0000256" key="3">
    <source>
        <dbReference type="SAM" id="SignalP"/>
    </source>
</evidence>
<feature type="domain" description="Fe/B12 periplasmic-binding" evidence="4">
    <location>
        <begin position="72"/>
        <end position="338"/>
    </location>
</feature>
<feature type="region of interest" description="Disordered" evidence="2">
    <location>
        <begin position="30"/>
        <end position="54"/>
    </location>
</feature>
<reference evidence="5 6" key="1">
    <citation type="submission" date="2021-06" db="EMBL/GenBank/DDBJ databases">
        <authorList>
            <person name="Sun Q."/>
            <person name="Li D."/>
        </authorList>
    </citation>
    <scope>NUCLEOTIDE SEQUENCE [LARGE SCALE GENOMIC DNA]</scope>
    <source>
        <strain evidence="5 6">MSJ-6</strain>
    </source>
</reference>
<gene>
    <name evidence="5" type="ORF">KQJ23_14960</name>
</gene>
<keyword evidence="6" id="KW-1185">Reference proteome</keyword>
<evidence type="ECO:0000259" key="4">
    <source>
        <dbReference type="PROSITE" id="PS50983"/>
    </source>
</evidence>